<organism evidence="2">
    <name type="scientific">Trichophyton rubrum CBS 288.86</name>
    <dbReference type="NCBI Taxonomy" id="1215330"/>
    <lineage>
        <taxon>Eukaryota</taxon>
        <taxon>Fungi</taxon>
        <taxon>Dikarya</taxon>
        <taxon>Ascomycota</taxon>
        <taxon>Pezizomycotina</taxon>
        <taxon>Eurotiomycetes</taxon>
        <taxon>Eurotiomycetidae</taxon>
        <taxon>Onygenales</taxon>
        <taxon>Arthrodermataceae</taxon>
        <taxon>Trichophyton</taxon>
    </lineage>
</organism>
<dbReference type="GO" id="GO:0046872">
    <property type="term" value="F:metal ion binding"/>
    <property type="evidence" value="ECO:0007669"/>
    <property type="project" value="UniProtKB-KW"/>
</dbReference>
<feature type="binding site" evidence="1">
    <location>
        <position position="139"/>
    </location>
    <ligand>
        <name>Mg(2+)</name>
        <dbReference type="ChEBI" id="CHEBI:18420"/>
    </ligand>
</feature>
<dbReference type="PANTHER" id="PTHR33254:SF4">
    <property type="entry name" value="4-HYDROXY-4-METHYL-2-OXOGLUTARATE ALDOLASE 3-RELATED"/>
    <property type="match status" value="1"/>
</dbReference>
<dbReference type="Pfam" id="PF03737">
    <property type="entry name" value="RraA-like"/>
    <property type="match status" value="1"/>
</dbReference>
<dbReference type="GO" id="GO:0047443">
    <property type="term" value="F:4-hydroxy-4-methyl-2-oxoglutarate aldolase activity"/>
    <property type="evidence" value="ECO:0007669"/>
    <property type="project" value="TreeGrafter"/>
</dbReference>
<dbReference type="Gene3D" id="3.50.30.40">
    <property type="entry name" value="Ribonuclease E inhibitor RraA/RraA-like"/>
    <property type="match status" value="1"/>
</dbReference>
<dbReference type="PANTHER" id="PTHR33254">
    <property type="entry name" value="4-HYDROXY-4-METHYL-2-OXOGLUTARATE ALDOLASE 3-RELATED"/>
    <property type="match status" value="1"/>
</dbReference>
<reference evidence="2" key="1">
    <citation type="submission" date="2014-02" db="EMBL/GenBank/DDBJ databases">
        <title>The Genome Sequence of Trichophyton rubrum (morphotype fischeri) CBS 288.86.</title>
        <authorList>
            <consortium name="The Broad Institute Genomics Platform"/>
            <person name="Cuomo C.A."/>
            <person name="White T.C."/>
            <person name="Graser Y."/>
            <person name="Martinez-Rossi N."/>
            <person name="Heitman J."/>
            <person name="Young S.K."/>
            <person name="Zeng Q."/>
            <person name="Gargeya S."/>
            <person name="Abouelleil A."/>
            <person name="Alvarado L."/>
            <person name="Chapman S.B."/>
            <person name="Gainer-Dewar J."/>
            <person name="Goldberg J."/>
            <person name="Griggs A."/>
            <person name="Gujja S."/>
            <person name="Hansen M."/>
            <person name="Howarth C."/>
            <person name="Imamovic A."/>
            <person name="Larimer J."/>
            <person name="Martinez D."/>
            <person name="Murphy C."/>
            <person name="Pearson M.D."/>
            <person name="Persinoti G."/>
            <person name="Poon T."/>
            <person name="Priest M."/>
            <person name="Roberts A.D."/>
            <person name="Saif S."/>
            <person name="Shea T.D."/>
            <person name="Sykes S.N."/>
            <person name="Wortman J."/>
            <person name="Nusbaum C."/>
            <person name="Birren B."/>
        </authorList>
    </citation>
    <scope>NUCLEOTIDE SEQUENCE [LARGE SCALE GENOMIC DNA]</scope>
    <source>
        <strain evidence="2">CBS 288.86</strain>
    </source>
</reference>
<feature type="binding site" evidence="1">
    <location>
        <position position="138"/>
    </location>
    <ligand>
        <name>substrate</name>
    </ligand>
</feature>
<keyword evidence="1" id="KW-0460">Magnesium</keyword>
<evidence type="ECO:0000313" key="2">
    <source>
        <dbReference type="EMBL" id="EZF55957.1"/>
    </source>
</evidence>
<protein>
    <recommendedName>
        <fullName evidence="3">DlpA domain-containing protein</fullName>
    </recommendedName>
</protein>
<dbReference type="InterPro" id="IPR005493">
    <property type="entry name" value="RraA/RraA-like"/>
</dbReference>
<proteinExistence type="predicted"/>
<keyword evidence="1" id="KW-0479">Metal-binding</keyword>
<dbReference type="HOGENOM" id="CLU_072626_0_0_1"/>
<dbReference type="InterPro" id="IPR036704">
    <property type="entry name" value="RraA/RraA-like_sf"/>
</dbReference>
<dbReference type="OrthoDB" id="1476984at2759"/>
<evidence type="ECO:0000256" key="1">
    <source>
        <dbReference type="PIRSR" id="PIRSR605493-1"/>
    </source>
</evidence>
<dbReference type="SUPFAM" id="SSF89562">
    <property type="entry name" value="RraA-like"/>
    <property type="match status" value="1"/>
</dbReference>
<name>A0A022WC66_TRIRU</name>
<accession>A0A022WC66</accession>
<dbReference type="CDD" id="cd16841">
    <property type="entry name" value="RraA_family"/>
    <property type="match status" value="1"/>
</dbReference>
<comment type="cofactor">
    <cofactor evidence="1">
        <name>Mg(2+)</name>
        <dbReference type="ChEBI" id="CHEBI:18420"/>
    </cofactor>
</comment>
<feature type="binding site" evidence="1">
    <location>
        <begin position="116"/>
        <end position="119"/>
    </location>
    <ligand>
        <name>substrate</name>
    </ligand>
</feature>
<evidence type="ECO:0008006" key="3">
    <source>
        <dbReference type="Google" id="ProtNLM"/>
    </source>
</evidence>
<gene>
    <name evidence="2" type="ORF">H103_01584</name>
</gene>
<dbReference type="GO" id="GO:0008948">
    <property type="term" value="F:oxaloacetate decarboxylase activity"/>
    <property type="evidence" value="ECO:0007669"/>
    <property type="project" value="TreeGrafter"/>
</dbReference>
<dbReference type="Proteomes" id="UP000023758">
    <property type="component" value="Unassembled WGS sequence"/>
</dbReference>
<dbReference type="AlphaFoldDB" id="A0A022WC66"/>
<sequence>MARTDEEIFAALEEYSACDISDALLKLEKVPNGTTKYAGFIADIVPFSPSRDIENVPKIIGYASTVKFIPKDDPLSTESQDEKRGFKAGTHWVDHTDANTVVLLDQPRGQKCAILGGIMALRMKVRGAKGAVVNGRVRDLAELRSLGFPVWAKGTSTVGTGAEAKAAMRNVPISVDGVTVCPGDVLFCDPLEGVVRIPNGLIHDILELMPKLIAADDKVKADVLNGSTVFEAFKKHRGS</sequence>
<dbReference type="EMBL" id="KK207732">
    <property type="protein sequence ID" value="EZF55957.1"/>
    <property type="molecule type" value="Genomic_DNA"/>
</dbReference>